<dbReference type="AlphaFoldDB" id="A0A7X6S171"/>
<proteinExistence type="predicted"/>
<dbReference type="InterPro" id="IPR036259">
    <property type="entry name" value="MFS_trans_sf"/>
</dbReference>
<dbReference type="GO" id="GO:0005886">
    <property type="term" value="C:plasma membrane"/>
    <property type="evidence" value="ECO:0007669"/>
    <property type="project" value="UniProtKB-SubCell"/>
</dbReference>
<evidence type="ECO:0000256" key="6">
    <source>
        <dbReference type="SAM" id="Phobius"/>
    </source>
</evidence>
<protein>
    <submittedName>
        <fullName evidence="7">MFS transporter</fullName>
    </submittedName>
</protein>
<keyword evidence="4 6" id="KW-1133">Transmembrane helix</keyword>
<dbReference type="Proteomes" id="UP000522720">
    <property type="component" value="Unassembled WGS sequence"/>
</dbReference>
<evidence type="ECO:0000256" key="2">
    <source>
        <dbReference type="ARBA" id="ARBA00022475"/>
    </source>
</evidence>
<evidence type="ECO:0000313" key="7">
    <source>
        <dbReference type="EMBL" id="NKZ20943.1"/>
    </source>
</evidence>
<reference evidence="7 8" key="1">
    <citation type="submission" date="2020-04" db="EMBL/GenBank/DDBJ databases">
        <title>MicrobeNet Type strains.</title>
        <authorList>
            <person name="Nicholson A.C."/>
        </authorList>
    </citation>
    <scope>NUCLEOTIDE SEQUENCE [LARGE SCALE GENOMIC DNA]</scope>
    <source>
        <strain evidence="7 8">CCUG 69612</strain>
    </source>
</reference>
<comment type="subcellular location">
    <subcellularLocation>
        <location evidence="1">Cell membrane</location>
        <topology evidence="1">Multi-pass membrane protein</topology>
    </subcellularLocation>
</comment>
<evidence type="ECO:0000313" key="8">
    <source>
        <dbReference type="Proteomes" id="UP000522720"/>
    </source>
</evidence>
<organism evidence="7 8">
    <name type="scientific">Streptococcus ovuberis</name>
    <dbReference type="NCBI Taxonomy" id="1936207"/>
    <lineage>
        <taxon>Bacteria</taxon>
        <taxon>Bacillati</taxon>
        <taxon>Bacillota</taxon>
        <taxon>Bacilli</taxon>
        <taxon>Lactobacillales</taxon>
        <taxon>Streptococcaceae</taxon>
        <taxon>Streptococcus</taxon>
    </lineage>
</organism>
<dbReference type="Pfam" id="PF07690">
    <property type="entry name" value="MFS_1"/>
    <property type="match status" value="1"/>
</dbReference>
<feature type="transmembrane region" description="Helical" evidence="6">
    <location>
        <begin position="86"/>
        <end position="109"/>
    </location>
</feature>
<dbReference type="InterPro" id="IPR011701">
    <property type="entry name" value="MFS"/>
</dbReference>
<evidence type="ECO:0000256" key="1">
    <source>
        <dbReference type="ARBA" id="ARBA00004651"/>
    </source>
</evidence>
<name>A0A7X6S171_9STRE</name>
<evidence type="ECO:0000256" key="5">
    <source>
        <dbReference type="ARBA" id="ARBA00023136"/>
    </source>
</evidence>
<comment type="caution">
    <text evidence="7">The sequence shown here is derived from an EMBL/GenBank/DDBJ whole genome shotgun (WGS) entry which is preliminary data.</text>
</comment>
<feature type="transmembrane region" description="Helical" evidence="6">
    <location>
        <begin position="327"/>
        <end position="345"/>
    </location>
</feature>
<feature type="transmembrane region" description="Helical" evidence="6">
    <location>
        <begin position="170"/>
        <end position="190"/>
    </location>
</feature>
<dbReference type="Gene3D" id="1.20.1250.20">
    <property type="entry name" value="MFS general substrate transporter like domains"/>
    <property type="match status" value="1"/>
</dbReference>
<evidence type="ECO:0000256" key="3">
    <source>
        <dbReference type="ARBA" id="ARBA00022692"/>
    </source>
</evidence>
<keyword evidence="5 6" id="KW-0472">Membrane</keyword>
<keyword evidence="3 6" id="KW-0812">Transmembrane</keyword>
<dbReference type="GO" id="GO:0022857">
    <property type="term" value="F:transmembrane transporter activity"/>
    <property type="evidence" value="ECO:0007669"/>
    <property type="project" value="InterPro"/>
</dbReference>
<feature type="transmembrane region" description="Helical" evidence="6">
    <location>
        <begin position="271"/>
        <end position="292"/>
    </location>
</feature>
<feature type="transmembrane region" description="Helical" evidence="6">
    <location>
        <begin position="9"/>
        <end position="31"/>
    </location>
</feature>
<dbReference type="PANTHER" id="PTHR23513">
    <property type="entry name" value="INTEGRAL MEMBRANE EFFLUX PROTEIN-RELATED"/>
    <property type="match status" value="1"/>
</dbReference>
<gene>
    <name evidence="7" type="ORF">HF992_08895</name>
</gene>
<feature type="transmembrane region" description="Helical" evidence="6">
    <location>
        <begin position="393"/>
        <end position="414"/>
    </location>
</feature>
<dbReference type="RefSeq" id="WP_168549684.1">
    <property type="nucleotide sequence ID" value="NZ_JAAXPR010000018.1"/>
</dbReference>
<sequence length="419" mass="45807">MKKLLSNKIFMLVFASDMLSNFGDVLYYLALMTYVLDLPDAKIAIALVSVSETLPILTGFLMGYLADRTPDKVRTILYTMAFRTGLYALLGIAMGFRPSLGIALLASGINLLSDLAGQYENSLYTPLSLRIVADEDREVAFSFQRAVSSIFSIGFQTAGAMLVSVLSYRAIAWLNSGTFLVCLLTMLFLHPSLARMLAQRPLKIEQRAEGESFLSDLFKSLQTAVRECLALPELRTIMVIVPLINALFSVVPILLTVAINRDPHFVLINPATTLAAVSVSMLVGGILGSVLGMTVFKRLGIMRMIQFTSLLVPLLFLGFYLRFLPGFFVVLFVAMLLAAGVNPKLNALIMNRLPEEKIAMISNGIGTYFHLGTLVFRLLVSALVVAVPLDMLLLGFLILGIIVAVYSSLGQGLIKKKMA</sequence>
<feature type="transmembrane region" description="Helical" evidence="6">
    <location>
        <begin position="236"/>
        <end position="259"/>
    </location>
</feature>
<keyword evidence="8" id="KW-1185">Reference proteome</keyword>
<dbReference type="EMBL" id="JAAXPR010000018">
    <property type="protein sequence ID" value="NKZ20943.1"/>
    <property type="molecule type" value="Genomic_DNA"/>
</dbReference>
<accession>A0A7X6S171</accession>
<dbReference type="SUPFAM" id="SSF103473">
    <property type="entry name" value="MFS general substrate transporter"/>
    <property type="match status" value="1"/>
</dbReference>
<keyword evidence="2" id="KW-1003">Cell membrane</keyword>
<evidence type="ECO:0000256" key="4">
    <source>
        <dbReference type="ARBA" id="ARBA00022989"/>
    </source>
</evidence>
<feature type="transmembrane region" description="Helical" evidence="6">
    <location>
        <begin position="43"/>
        <end position="65"/>
    </location>
</feature>
<feature type="transmembrane region" description="Helical" evidence="6">
    <location>
        <begin position="365"/>
        <end position="387"/>
    </location>
</feature>
<dbReference type="PANTHER" id="PTHR23513:SF6">
    <property type="entry name" value="MAJOR FACILITATOR SUPERFAMILY ASSOCIATED DOMAIN-CONTAINING PROTEIN"/>
    <property type="match status" value="1"/>
</dbReference>